<dbReference type="EMBL" id="KC977571">
    <property type="protein sequence ID" value="AGO84537.1"/>
    <property type="molecule type" value="Genomic_DNA"/>
</dbReference>
<proteinExistence type="predicted"/>
<keyword evidence="3" id="KW-1185">Reference proteome</keyword>
<keyword evidence="1" id="KW-0812">Transmembrane</keyword>
<feature type="transmembrane region" description="Helical" evidence="1">
    <location>
        <begin position="45"/>
        <end position="66"/>
    </location>
</feature>
<gene>
    <name evidence="2" type="ORF">psal_cds_642</name>
</gene>
<feature type="transmembrane region" description="Helical" evidence="1">
    <location>
        <begin position="111"/>
        <end position="129"/>
    </location>
</feature>
<evidence type="ECO:0000256" key="1">
    <source>
        <dbReference type="SAM" id="Phobius"/>
    </source>
</evidence>
<feature type="transmembrane region" description="Helical" evidence="1">
    <location>
        <begin position="87"/>
        <end position="105"/>
    </location>
</feature>
<keyword evidence="1" id="KW-0472">Membrane</keyword>
<keyword evidence="1" id="KW-1133">Transmembrane helix</keyword>
<dbReference type="KEGG" id="vg:16606324"/>
<evidence type="ECO:0000313" key="3">
    <source>
        <dbReference type="Proteomes" id="UP000204584"/>
    </source>
</evidence>
<evidence type="ECO:0000313" key="2">
    <source>
        <dbReference type="EMBL" id="AGO84537.1"/>
    </source>
</evidence>
<dbReference type="GeneID" id="16606324"/>
<protein>
    <submittedName>
        <fullName evidence="2">Uncharacterized protein</fullName>
    </submittedName>
</protein>
<sequence length="144" mass="14430">MRRATTSLAAFRPVGRHATRHSAGALQRRPSACRLPQCRPPESDAAAAAAVALLIGGGVTGAWLSVSTGDSRGSCGGMMFGAARRGFFGAATGAMGICPLFAFVLSPVCGVVAIPVCATLGWLSLGNIVKGDAGGRAYGGAYFG</sequence>
<accession>S4W272</accession>
<name>S4W272_9VIRU</name>
<reference evidence="2 3" key="1">
    <citation type="journal article" date="2013" name="Science">
        <title>Pandoraviruses: amoeba viruses with genomes up to 2.5 Mb reaching that of parasitic eukaryotes.</title>
        <authorList>
            <person name="Philippe N."/>
            <person name="Legendre M."/>
            <person name="Doutre G."/>
            <person name="Coute Y."/>
            <person name="Poirot O."/>
            <person name="Lescot M."/>
            <person name="Arslan D."/>
            <person name="Seltzer V."/>
            <person name="Bertaux L."/>
            <person name="Bruley C."/>
            <person name="Garin J."/>
            <person name="Claverie J.M."/>
            <person name="Abergel C."/>
        </authorList>
    </citation>
    <scope>NUCLEOTIDE SEQUENCE [LARGE SCALE GENOMIC DNA]</scope>
</reference>
<organism evidence="2 3">
    <name type="scientific">Pandoravirus salinus</name>
    <dbReference type="NCBI Taxonomy" id="1349410"/>
    <lineage>
        <taxon>Viruses</taxon>
        <taxon>Pandoravirus</taxon>
    </lineage>
</organism>
<dbReference type="Proteomes" id="UP000204584">
    <property type="component" value="Segment"/>
</dbReference>
<dbReference type="RefSeq" id="YP_008437609.1">
    <property type="nucleotide sequence ID" value="NC_022098.1"/>
</dbReference>